<keyword evidence="3" id="KW-1185">Reference proteome</keyword>
<keyword evidence="1" id="KW-0472">Membrane</keyword>
<protein>
    <submittedName>
        <fullName evidence="2">Uncharacterized protein</fullName>
    </submittedName>
</protein>
<organism evidence="2 3">
    <name type="scientific">Glycine soja</name>
    <name type="common">Wild soybean</name>
    <dbReference type="NCBI Taxonomy" id="3848"/>
    <lineage>
        <taxon>Eukaryota</taxon>
        <taxon>Viridiplantae</taxon>
        <taxon>Streptophyta</taxon>
        <taxon>Embryophyta</taxon>
        <taxon>Tracheophyta</taxon>
        <taxon>Spermatophyta</taxon>
        <taxon>Magnoliopsida</taxon>
        <taxon>eudicotyledons</taxon>
        <taxon>Gunneridae</taxon>
        <taxon>Pentapetalae</taxon>
        <taxon>rosids</taxon>
        <taxon>fabids</taxon>
        <taxon>Fabales</taxon>
        <taxon>Fabaceae</taxon>
        <taxon>Papilionoideae</taxon>
        <taxon>50 kb inversion clade</taxon>
        <taxon>NPAAA clade</taxon>
        <taxon>indigoferoid/millettioid clade</taxon>
        <taxon>Phaseoleae</taxon>
        <taxon>Glycine</taxon>
        <taxon>Glycine subgen. Soja</taxon>
    </lineage>
</organism>
<dbReference type="AlphaFoldDB" id="A0A445LRF6"/>
<sequence>MLKKSQSLNLYVALALNTSLKLAFPLLFAPIAELSLPATSELKPKLGVGSGSGRKPGIRRVGLKAEIDTSPPLGSVKEAVSKRGLHQVGMWMHECSCWASFASFDCLGSGSLGIGNEIWITPLPEMEDKSG</sequence>
<feature type="transmembrane region" description="Helical" evidence="1">
    <location>
        <begin position="12"/>
        <end position="32"/>
    </location>
</feature>
<name>A0A445LRF6_GLYSO</name>
<proteinExistence type="predicted"/>
<dbReference type="Proteomes" id="UP000289340">
    <property type="component" value="Chromosome 2"/>
</dbReference>
<evidence type="ECO:0000313" key="3">
    <source>
        <dbReference type="Proteomes" id="UP000289340"/>
    </source>
</evidence>
<keyword evidence="1" id="KW-0812">Transmembrane</keyword>
<reference evidence="2 3" key="1">
    <citation type="submission" date="2018-09" db="EMBL/GenBank/DDBJ databases">
        <title>A high-quality reference genome of wild soybean provides a powerful tool to mine soybean genomes.</title>
        <authorList>
            <person name="Xie M."/>
            <person name="Chung C.Y.L."/>
            <person name="Li M.-W."/>
            <person name="Wong F.-L."/>
            <person name="Chan T.-F."/>
            <person name="Lam H.-M."/>
        </authorList>
    </citation>
    <scope>NUCLEOTIDE SEQUENCE [LARGE SCALE GENOMIC DNA]</scope>
    <source>
        <strain evidence="3">cv. W05</strain>
        <tissue evidence="2">Hypocotyl of etiolated seedlings</tissue>
    </source>
</reference>
<dbReference type="EMBL" id="QZWG01000002">
    <property type="protein sequence ID" value="RZC25846.1"/>
    <property type="molecule type" value="Genomic_DNA"/>
</dbReference>
<keyword evidence="1" id="KW-1133">Transmembrane helix</keyword>
<accession>A0A445LRF6</accession>
<evidence type="ECO:0000256" key="1">
    <source>
        <dbReference type="SAM" id="Phobius"/>
    </source>
</evidence>
<evidence type="ECO:0000313" key="2">
    <source>
        <dbReference type="EMBL" id="RZC25846.1"/>
    </source>
</evidence>
<comment type="caution">
    <text evidence="2">The sequence shown here is derived from an EMBL/GenBank/DDBJ whole genome shotgun (WGS) entry which is preliminary data.</text>
</comment>
<gene>
    <name evidence="2" type="ORF">D0Y65_004509</name>
</gene>